<evidence type="ECO:0000256" key="8">
    <source>
        <dbReference type="ARBA" id="ARBA00023170"/>
    </source>
</evidence>
<feature type="compositionally biased region" description="Polar residues" evidence="10">
    <location>
        <begin position="482"/>
        <end position="491"/>
    </location>
</feature>
<evidence type="ECO:0000313" key="14">
    <source>
        <dbReference type="Proteomes" id="UP000675881"/>
    </source>
</evidence>
<proteinExistence type="inferred from homology"/>
<dbReference type="InterPro" id="IPR017452">
    <property type="entry name" value="GPCR_Rhodpsn_7TM"/>
</dbReference>
<feature type="transmembrane region" description="Helical" evidence="11">
    <location>
        <begin position="48"/>
        <end position="76"/>
    </location>
</feature>
<dbReference type="SUPFAM" id="SSF81321">
    <property type="entry name" value="Family A G protein-coupled receptor-like"/>
    <property type="match status" value="1"/>
</dbReference>
<name>A0A7R8CJT2_LEPSM</name>
<feature type="compositionally biased region" description="Polar residues" evidence="10">
    <location>
        <begin position="317"/>
        <end position="327"/>
    </location>
</feature>
<keyword evidence="8" id="KW-0675">Receptor</keyword>
<evidence type="ECO:0000256" key="3">
    <source>
        <dbReference type="ARBA" id="ARBA00022475"/>
    </source>
</evidence>
<dbReference type="GO" id="GO:0005886">
    <property type="term" value="C:plasma membrane"/>
    <property type="evidence" value="ECO:0007669"/>
    <property type="project" value="UniProtKB-SubCell"/>
</dbReference>
<reference evidence="13" key="1">
    <citation type="submission" date="2021-02" db="EMBL/GenBank/DDBJ databases">
        <authorList>
            <person name="Bekaert M."/>
        </authorList>
    </citation>
    <scope>NUCLEOTIDE SEQUENCE</scope>
    <source>
        <strain evidence="13">IoA-00</strain>
    </source>
</reference>
<evidence type="ECO:0000256" key="10">
    <source>
        <dbReference type="SAM" id="MobiDB-lite"/>
    </source>
</evidence>
<comment type="subcellular location">
    <subcellularLocation>
        <location evidence="1">Cell membrane</location>
        <topology evidence="1">Multi-pass membrane protein</topology>
    </subcellularLocation>
</comment>
<dbReference type="PROSITE" id="PS50262">
    <property type="entry name" value="G_PROTEIN_RECEP_F1_2"/>
    <property type="match status" value="1"/>
</dbReference>
<dbReference type="Gene3D" id="1.20.1070.10">
    <property type="entry name" value="Rhodopsin 7-helix transmembrane proteins"/>
    <property type="match status" value="1"/>
</dbReference>
<dbReference type="GO" id="GO:0004930">
    <property type="term" value="F:G protein-coupled receptor activity"/>
    <property type="evidence" value="ECO:0007669"/>
    <property type="project" value="UniProtKB-KW"/>
</dbReference>
<dbReference type="AlphaFoldDB" id="A0A7R8CJT2"/>
<evidence type="ECO:0000256" key="11">
    <source>
        <dbReference type="SAM" id="Phobius"/>
    </source>
</evidence>
<feature type="region of interest" description="Disordered" evidence="10">
    <location>
        <begin position="470"/>
        <end position="498"/>
    </location>
</feature>
<dbReference type="InterPro" id="IPR000276">
    <property type="entry name" value="GPCR_Rhodpsn"/>
</dbReference>
<gene>
    <name evidence="13" type="ORF">LSAA_4788</name>
</gene>
<protein>
    <submittedName>
        <fullName evidence="13">(salmon louse) hypothetical protein</fullName>
    </submittedName>
</protein>
<keyword evidence="7 11" id="KW-0472">Membrane</keyword>
<keyword evidence="4 11" id="KW-0812">Transmembrane</keyword>
<organism evidence="13 14">
    <name type="scientific">Lepeophtheirus salmonis</name>
    <name type="common">Salmon louse</name>
    <name type="synonym">Caligus salmonis</name>
    <dbReference type="NCBI Taxonomy" id="72036"/>
    <lineage>
        <taxon>Eukaryota</taxon>
        <taxon>Metazoa</taxon>
        <taxon>Ecdysozoa</taxon>
        <taxon>Arthropoda</taxon>
        <taxon>Crustacea</taxon>
        <taxon>Multicrustacea</taxon>
        <taxon>Hexanauplia</taxon>
        <taxon>Copepoda</taxon>
        <taxon>Siphonostomatoida</taxon>
        <taxon>Caligidae</taxon>
        <taxon>Lepeophtheirus</taxon>
    </lineage>
</organism>
<keyword evidence="9" id="KW-0807">Transducer</keyword>
<evidence type="ECO:0000256" key="4">
    <source>
        <dbReference type="ARBA" id="ARBA00022692"/>
    </source>
</evidence>
<accession>A0A7R8CJT2</accession>
<feature type="region of interest" description="Disordered" evidence="10">
    <location>
        <begin position="299"/>
        <end position="338"/>
    </location>
</feature>
<evidence type="ECO:0000256" key="9">
    <source>
        <dbReference type="ARBA" id="ARBA00023224"/>
    </source>
</evidence>
<evidence type="ECO:0000256" key="1">
    <source>
        <dbReference type="ARBA" id="ARBA00004651"/>
    </source>
</evidence>
<dbReference type="PANTHER" id="PTHR22752">
    <property type="entry name" value="G PROTEIN-COUPLED RECEPTOR"/>
    <property type="match status" value="1"/>
</dbReference>
<feature type="transmembrane region" description="Helical" evidence="11">
    <location>
        <begin position="373"/>
        <end position="392"/>
    </location>
</feature>
<sequence>MAGEDISNFSSSSLISRDFNNSAASFTTTITPLSSDEVPSSPSFPSEVLYVSTIVFLSILFILGSFANTILLMAFFRRPALRTTSNRFVVNLLIVNVLSSCLMLPLLCLDLSSTSSFIPSITTSIQCRLTEFVITWISSLSVFSTLAISFDQYLAILYPLRYQNLITKGRSWSLIIGSWIIPILTGCLCTSIQDESALSWETCAKREDPSLQHLPGSASTSVGSVSPPPPSLPPPYCWTCIIFPILNFVFIFLAPALFISYIYIRIYTEAKSNSKRTRRTSINPAEHMFNCAITITSRFSSSPNKAKTSPDPKRNQRPSVISNLYTQTPPPVISSRSAQLKRSPSQQFMDNIKHKISNASQFMYREESRTAKISMIVIVLVALCWGPFYIYLLGKGLRLEDERLFPYWSKCIILGLTCLYSVISPMVFAYRSKRLQSEVRKLFHFRSDEHFHNRGGSGYSQRRRLLHQQRQQLLSQHRSRSTPASPVQKKTSMSEDEKSLLPPLMSSIHHPLSHHQPRRKMSTIIAPDLFVGSTRSSISSASGASSNTTAIFHLESSERS</sequence>
<dbReference type="PRINTS" id="PR00237">
    <property type="entry name" value="GPCRRHODOPSN"/>
</dbReference>
<feature type="transmembrane region" description="Helical" evidence="11">
    <location>
        <begin position="172"/>
        <end position="193"/>
    </location>
</feature>
<feature type="transmembrane region" description="Helical" evidence="11">
    <location>
        <begin position="412"/>
        <end position="430"/>
    </location>
</feature>
<evidence type="ECO:0000256" key="5">
    <source>
        <dbReference type="ARBA" id="ARBA00022989"/>
    </source>
</evidence>
<feature type="transmembrane region" description="Helical" evidence="11">
    <location>
        <begin position="132"/>
        <end position="160"/>
    </location>
</feature>
<keyword evidence="5 11" id="KW-1133">Transmembrane helix</keyword>
<dbReference type="PANTHER" id="PTHR22752:SF1">
    <property type="entry name" value="G-PROTEIN COUPLED RECEPTOR 176"/>
    <property type="match status" value="1"/>
</dbReference>
<evidence type="ECO:0000256" key="6">
    <source>
        <dbReference type="ARBA" id="ARBA00023040"/>
    </source>
</evidence>
<feature type="domain" description="G-protein coupled receptors family 1 profile" evidence="12">
    <location>
        <begin position="67"/>
        <end position="428"/>
    </location>
</feature>
<evidence type="ECO:0000313" key="13">
    <source>
        <dbReference type="EMBL" id="CAF2839188.1"/>
    </source>
</evidence>
<dbReference type="EMBL" id="HG994593">
    <property type="protein sequence ID" value="CAF2839188.1"/>
    <property type="molecule type" value="Genomic_DNA"/>
</dbReference>
<keyword evidence="6" id="KW-0297">G-protein coupled receptor</keyword>
<feature type="transmembrane region" description="Helical" evidence="11">
    <location>
        <begin position="88"/>
        <end position="112"/>
    </location>
</feature>
<dbReference type="OrthoDB" id="5980076at2759"/>
<comment type="similarity">
    <text evidence="2">Belongs to the G-protein coupled receptor 1 family.</text>
</comment>
<dbReference type="Proteomes" id="UP000675881">
    <property type="component" value="Chromosome 14"/>
</dbReference>
<evidence type="ECO:0000256" key="7">
    <source>
        <dbReference type="ARBA" id="ARBA00023136"/>
    </source>
</evidence>
<evidence type="ECO:0000256" key="2">
    <source>
        <dbReference type="ARBA" id="ARBA00010663"/>
    </source>
</evidence>
<feature type="transmembrane region" description="Helical" evidence="11">
    <location>
        <begin position="241"/>
        <end position="264"/>
    </location>
</feature>
<evidence type="ECO:0000259" key="12">
    <source>
        <dbReference type="PROSITE" id="PS50262"/>
    </source>
</evidence>
<dbReference type="CDD" id="cd00637">
    <property type="entry name" value="7tm_classA_rhodopsin-like"/>
    <property type="match status" value="1"/>
</dbReference>
<dbReference type="Pfam" id="PF00001">
    <property type="entry name" value="7tm_1"/>
    <property type="match status" value="2"/>
</dbReference>
<keyword evidence="3" id="KW-1003">Cell membrane</keyword>
<keyword evidence="14" id="KW-1185">Reference proteome</keyword>